<evidence type="ECO:0000256" key="2">
    <source>
        <dbReference type="SAM" id="Phobius"/>
    </source>
</evidence>
<protein>
    <submittedName>
        <fullName evidence="3">Uncharacterized protein PAM68-like</fullName>
    </submittedName>
</protein>
<feature type="transmembrane region" description="Helical" evidence="2">
    <location>
        <begin position="93"/>
        <end position="113"/>
    </location>
</feature>
<name>A0A2I0AK95_9ASPA</name>
<dbReference type="Proteomes" id="UP000236161">
    <property type="component" value="Unassembled WGS sequence"/>
</dbReference>
<dbReference type="STRING" id="1088818.A0A2I0AK95"/>
<reference evidence="3 4" key="1">
    <citation type="journal article" date="2017" name="Nature">
        <title>The Apostasia genome and the evolution of orchids.</title>
        <authorList>
            <person name="Zhang G.Q."/>
            <person name="Liu K.W."/>
            <person name="Li Z."/>
            <person name="Lohaus R."/>
            <person name="Hsiao Y.Y."/>
            <person name="Niu S.C."/>
            <person name="Wang J.Y."/>
            <person name="Lin Y.C."/>
            <person name="Xu Q."/>
            <person name="Chen L.J."/>
            <person name="Yoshida K."/>
            <person name="Fujiwara S."/>
            <person name="Wang Z.W."/>
            <person name="Zhang Y.Q."/>
            <person name="Mitsuda N."/>
            <person name="Wang M."/>
            <person name="Liu G.H."/>
            <person name="Pecoraro L."/>
            <person name="Huang H.X."/>
            <person name="Xiao X.J."/>
            <person name="Lin M."/>
            <person name="Wu X.Y."/>
            <person name="Wu W.L."/>
            <person name="Chen Y.Y."/>
            <person name="Chang S.B."/>
            <person name="Sakamoto S."/>
            <person name="Ohme-Takagi M."/>
            <person name="Yagi M."/>
            <person name="Zeng S.J."/>
            <person name="Shen C.Y."/>
            <person name="Yeh C.M."/>
            <person name="Luo Y.B."/>
            <person name="Tsai W.C."/>
            <person name="Van de Peer Y."/>
            <person name="Liu Z.J."/>
        </authorList>
    </citation>
    <scope>NUCLEOTIDE SEQUENCE [LARGE SCALE GENOMIC DNA]</scope>
    <source>
        <strain evidence="4">cv. Shenzhen</strain>
        <tissue evidence="3">Stem</tissue>
    </source>
</reference>
<feature type="region of interest" description="Disordered" evidence="1">
    <location>
        <begin position="33"/>
        <end position="78"/>
    </location>
</feature>
<gene>
    <name evidence="3" type="ORF">AXF42_Ash014654</name>
</gene>
<sequence>MASLRQPRPPFSSPSRLKTTASLPLHQSALLPFPSAIRPSSRRAQGRGFGTSLPEGKKQKAEKSSSCEINKTVEKGEDDEIPEEVFDRMTKRILLYIGAPVASGLGLLCALSLLKERGIWEVPEWLPFFIISVSFGSLGLGGCLWDTFH</sequence>
<keyword evidence="4" id="KW-1185">Reference proteome</keyword>
<keyword evidence="2" id="KW-0472">Membrane</keyword>
<feature type="transmembrane region" description="Helical" evidence="2">
    <location>
        <begin position="125"/>
        <end position="145"/>
    </location>
</feature>
<accession>A0A2I0AK95</accession>
<dbReference type="PANTHER" id="PTHR34575">
    <property type="entry name" value="PROTEIN PAM68, CHLOROPLASTIC"/>
    <property type="match status" value="1"/>
</dbReference>
<dbReference type="Pfam" id="PF11947">
    <property type="entry name" value="DUF3464"/>
    <property type="match status" value="1"/>
</dbReference>
<dbReference type="PANTHER" id="PTHR34575:SF6">
    <property type="entry name" value="EXPRESSED PROTEIN"/>
    <property type="match status" value="1"/>
</dbReference>
<keyword evidence="2" id="KW-0812">Transmembrane</keyword>
<dbReference type="InterPro" id="IPR021855">
    <property type="entry name" value="PAM68-like"/>
</dbReference>
<evidence type="ECO:0000313" key="4">
    <source>
        <dbReference type="Proteomes" id="UP000236161"/>
    </source>
</evidence>
<proteinExistence type="predicted"/>
<evidence type="ECO:0000256" key="1">
    <source>
        <dbReference type="SAM" id="MobiDB-lite"/>
    </source>
</evidence>
<dbReference type="AlphaFoldDB" id="A0A2I0AK95"/>
<feature type="compositionally biased region" description="Basic and acidic residues" evidence="1">
    <location>
        <begin position="55"/>
        <end position="75"/>
    </location>
</feature>
<evidence type="ECO:0000313" key="3">
    <source>
        <dbReference type="EMBL" id="PKA55982.1"/>
    </source>
</evidence>
<organism evidence="3 4">
    <name type="scientific">Apostasia shenzhenica</name>
    <dbReference type="NCBI Taxonomy" id="1088818"/>
    <lineage>
        <taxon>Eukaryota</taxon>
        <taxon>Viridiplantae</taxon>
        <taxon>Streptophyta</taxon>
        <taxon>Embryophyta</taxon>
        <taxon>Tracheophyta</taxon>
        <taxon>Spermatophyta</taxon>
        <taxon>Magnoliopsida</taxon>
        <taxon>Liliopsida</taxon>
        <taxon>Asparagales</taxon>
        <taxon>Orchidaceae</taxon>
        <taxon>Apostasioideae</taxon>
        <taxon>Apostasia</taxon>
    </lineage>
</organism>
<dbReference type="OrthoDB" id="678088at2759"/>
<dbReference type="EMBL" id="KZ451976">
    <property type="protein sequence ID" value="PKA55982.1"/>
    <property type="molecule type" value="Genomic_DNA"/>
</dbReference>
<keyword evidence="2" id="KW-1133">Transmembrane helix</keyword>